<dbReference type="PANTHER" id="PTHR31885:SF6">
    <property type="entry name" value="GH04784P"/>
    <property type="match status" value="1"/>
</dbReference>
<dbReference type="PANTHER" id="PTHR31885">
    <property type="entry name" value="GH04784P"/>
    <property type="match status" value="1"/>
</dbReference>
<keyword evidence="4 9" id="KW-1133">Transmembrane helix</keyword>
<feature type="transmembrane region" description="Helical" evidence="9">
    <location>
        <begin position="80"/>
        <end position="98"/>
    </location>
</feature>
<dbReference type="Pfam" id="PF07947">
    <property type="entry name" value="YhhN"/>
    <property type="match status" value="1"/>
</dbReference>
<dbReference type="EMBL" id="OC914950">
    <property type="protein sequence ID" value="CAD7637761.1"/>
    <property type="molecule type" value="Genomic_DNA"/>
</dbReference>
<keyword evidence="11" id="KW-1185">Reference proteome</keyword>
<evidence type="ECO:0000256" key="5">
    <source>
        <dbReference type="ARBA" id="ARBA00023136"/>
    </source>
</evidence>
<organism evidence="10">
    <name type="scientific">Oppiella nova</name>
    <dbReference type="NCBI Taxonomy" id="334625"/>
    <lineage>
        <taxon>Eukaryota</taxon>
        <taxon>Metazoa</taxon>
        <taxon>Ecdysozoa</taxon>
        <taxon>Arthropoda</taxon>
        <taxon>Chelicerata</taxon>
        <taxon>Arachnida</taxon>
        <taxon>Acari</taxon>
        <taxon>Acariformes</taxon>
        <taxon>Sarcoptiformes</taxon>
        <taxon>Oribatida</taxon>
        <taxon>Brachypylina</taxon>
        <taxon>Oppioidea</taxon>
        <taxon>Oppiidae</taxon>
        <taxon>Oppiella</taxon>
    </lineage>
</organism>
<comment type="subcellular location">
    <subcellularLocation>
        <location evidence="1">Membrane</location>
        <topology evidence="1">Multi-pass membrane protein</topology>
    </subcellularLocation>
</comment>
<feature type="transmembrane region" description="Helical" evidence="9">
    <location>
        <begin position="54"/>
        <end position="74"/>
    </location>
</feature>
<dbReference type="GO" id="GO:0047408">
    <property type="term" value="F:alkenylglycerophosphocholine hydrolase activity"/>
    <property type="evidence" value="ECO:0007669"/>
    <property type="project" value="UniProtKB-EC"/>
</dbReference>
<feature type="transmembrane region" description="Helical" evidence="9">
    <location>
        <begin position="154"/>
        <end position="174"/>
    </location>
</feature>
<evidence type="ECO:0000313" key="11">
    <source>
        <dbReference type="Proteomes" id="UP000728032"/>
    </source>
</evidence>
<feature type="transmembrane region" description="Helical" evidence="9">
    <location>
        <begin position="131"/>
        <end position="147"/>
    </location>
</feature>
<evidence type="ECO:0000256" key="4">
    <source>
        <dbReference type="ARBA" id="ARBA00022989"/>
    </source>
</evidence>
<keyword evidence="3 9" id="KW-0812">Transmembrane</keyword>
<proteinExistence type="inferred from homology"/>
<evidence type="ECO:0000256" key="3">
    <source>
        <dbReference type="ARBA" id="ARBA00022692"/>
    </source>
</evidence>
<dbReference type="OrthoDB" id="2133758at2759"/>
<reference evidence="10" key="1">
    <citation type="submission" date="2020-11" db="EMBL/GenBank/DDBJ databases">
        <authorList>
            <person name="Tran Van P."/>
        </authorList>
    </citation>
    <scope>NUCLEOTIDE SEQUENCE</scope>
</reference>
<keyword evidence="5 9" id="KW-0472">Membrane</keyword>
<protein>
    <recommendedName>
        <fullName evidence="6">lysoplasmalogenase</fullName>
        <ecNumber evidence="6">3.3.2.2</ecNumber>
    </recommendedName>
</protein>
<name>A0A7R9LBU7_9ACAR</name>
<sequence>MNAGKGMAAKGTDHWTSPTLVIRSFGPKLVPFFKTVAIYLVLADRESPSWLTCLLKCLPIIWLCIFVVLHGISLGDKHVYSRRILMGLVLSCCGDALLVWPKCFLWGMLSFALAHISYITAFGFYPFNVSAGALCALLGAVVHYIMYPNLQGTVYSVAVPTYNLLLLVMVWRAVSRVQLFEDLWTWTKLCSCFGGILFAISDTVLGLREFGLISHLVSQQQCQLLVMITYYAAQFGIALSVVDTTAIESINSANGAKRRVDTSKEKRR</sequence>
<evidence type="ECO:0000256" key="7">
    <source>
        <dbReference type="ARBA" id="ARBA00049458"/>
    </source>
</evidence>
<evidence type="ECO:0000256" key="8">
    <source>
        <dbReference type="ARBA" id="ARBA00049560"/>
    </source>
</evidence>
<evidence type="ECO:0000256" key="2">
    <source>
        <dbReference type="ARBA" id="ARBA00007375"/>
    </source>
</evidence>
<evidence type="ECO:0000313" key="10">
    <source>
        <dbReference type="EMBL" id="CAD7637761.1"/>
    </source>
</evidence>
<dbReference type="Proteomes" id="UP000728032">
    <property type="component" value="Unassembled WGS sequence"/>
</dbReference>
<accession>A0A7R9LBU7</accession>
<dbReference type="EMBL" id="CAJPVJ010000125">
    <property type="protein sequence ID" value="CAG2161329.1"/>
    <property type="molecule type" value="Genomic_DNA"/>
</dbReference>
<evidence type="ECO:0000256" key="1">
    <source>
        <dbReference type="ARBA" id="ARBA00004141"/>
    </source>
</evidence>
<gene>
    <name evidence="10" type="ORF">ONB1V03_LOCUS1007</name>
</gene>
<dbReference type="InterPro" id="IPR012506">
    <property type="entry name" value="TMEM86B-like"/>
</dbReference>
<comment type="catalytic activity">
    <reaction evidence="7">
        <text>a 1-O-(1Z-alkenyl)-sn-glycero-3-phosphoethanolamine + H2O = a 2,3-saturated aldehyde + sn-glycero-3-phosphoethanolamine</text>
        <dbReference type="Rhea" id="RHEA:16905"/>
        <dbReference type="ChEBI" id="CHEBI:15377"/>
        <dbReference type="ChEBI" id="CHEBI:73359"/>
        <dbReference type="ChEBI" id="CHEBI:77288"/>
        <dbReference type="ChEBI" id="CHEBI:143890"/>
        <dbReference type="EC" id="3.3.2.2"/>
    </reaction>
</comment>
<feature type="transmembrane region" description="Helical" evidence="9">
    <location>
        <begin position="186"/>
        <end position="207"/>
    </location>
</feature>
<comment type="catalytic activity">
    <reaction evidence="8">
        <text>a 1-O-(1Z-alkenyl)-sn-glycero-3-phosphocholine + H2O = a 2,3-saturated aldehyde + sn-glycerol 3-phosphocholine</text>
        <dbReference type="Rhea" id="RHEA:22544"/>
        <dbReference type="ChEBI" id="CHEBI:15377"/>
        <dbReference type="ChEBI" id="CHEBI:16870"/>
        <dbReference type="ChEBI" id="CHEBI:73359"/>
        <dbReference type="ChEBI" id="CHEBI:77287"/>
        <dbReference type="EC" id="3.3.2.2"/>
    </reaction>
</comment>
<dbReference type="GO" id="GO:0016020">
    <property type="term" value="C:membrane"/>
    <property type="evidence" value="ECO:0007669"/>
    <property type="project" value="UniProtKB-SubCell"/>
</dbReference>
<comment type="similarity">
    <text evidence="2">Belongs to the TMEM86 family.</text>
</comment>
<evidence type="ECO:0000256" key="9">
    <source>
        <dbReference type="SAM" id="Phobius"/>
    </source>
</evidence>
<evidence type="ECO:0000256" key="6">
    <source>
        <dbReference type="ARBA" id="ARBA00035673"/>
    </source>
</evidence>
<dbReference type="AlphaFoldDB" id="A0A7R9LBU7"/>
<feature type="transmembrane region" description="Helical" evidence="9">
    <location>
        <begin position="20"/>
        <end position="42"/>
    </location>
</feature>
<dbReference type="EC" id="3.3.2.2" evidence="6"/>